<organism evidence="1 2">
    <name type="scientific">Eumeta variegata</name>
    <name type="common">Bagworm moth</name>
    <name type="synonym">Eumeta japonica</name>
    <dbReference type="NCBI Taxonomy" id="151549"/>
    <lineage>
        <taxon>Eukaryota</taxon>
        <taxon>Metazoa</taxon>
        <taxon>Ecdysozoa</taxon>
        <taxon>Arthropoda</taxon>
        <taxon>Hexapoda</taxon>
        <taxon>Insecta</taxon>
        <taxon>Pterygota</taxon>
        <taxon>Neoptera</taxon>
        <taxon>Endopterygota</taxon>
        <taxon>Lepidoptera</taxon>
        <taxon>Glossata</taxon>
        <taxon>Ditrysia</taxon>
        <taxon>Tineoidea</taxon>
        <taxon>Psychidae</taxon>
        <taxon>Oiketicinae</taxon>
        <taxon>Eumeta</taxon>
    </lineage>
</organism>
<comment type="caution">
    <text evidence="1">The sequence shown here is derived from an EMBL/GenBank/DDBJ whole genome shotgun (WGS) entry which is preliminary data.</text>
</comment>
<gene>
    <name evidence="1" type="ORF">EVAR_12928_1</name>
</gene>
<dbReference type="AlphaFoldDB" id="A0A4C1TVS6"/>
<evidence type="ECO:0000313" key="2">
    <source>
        <dbReference type="Proteomes" id="UP000299102"/>
    </source>
</evidence>
<keyword evidence="2" id="KW-1185">Reference proteome</keyword>
<sequence>MIQIGIDNRTGIGIEDGIAMGIMINYRDRSTYKVKELIPLMRVEPRVEIKPLGLCLRDHVKPSISDVVITLVTTAFSNADPYCAGAGGLNSNLK</sequence>
<protein>
    <submittedName>
        <fullName evidence="1">Uncharacterized protein</fullName>
    </submittedName>
</protein>
<proteinExistence type="predicted"/>
<dbReference type="EMBL" id="BGZK01000093">
    <property type="protein sequence ID" value="GBP18145.1"/>
    <property type="molecule type" value="Genomic_DNA"/>
</dbReference>
<accession>A0A4C1TVS6</accession>
<name>A0A4C1TVS6_EUMVA</name>
<evidence type="ECO:0000313" key="1">
    <source>
        <dbReference type="EMBL" id="GBP18145.1"/>
    </source>
</evidence>
<reference evidence="1 2" key="1">
    <citation type="journal article" date="2019" name="Commun. Biol.">
        <title>The bagworm genome reveals a unique fibroin gene that provides high tensile strength.</title>
        <authorList>
            <person name="Kono N."/>
            <person name="Nakamura H."/>
            <person name="Ohtoshi R."/>
            <person name="Tomita M."/>
            <person name="Numata K."/>
            <person name="Arakawa K."/>
        </authorList>
    </citation>
    <scope>NUCLEOTIDE SEQUENCE [LARGE SCALE GENOMIC DNA]</scope>
</reference>
<dbReference type="Proteomes" id="UP000299102">
    <property type="component" value="Unassembled WGS sequence"/>
</dbReference>